<dbReference type="Pfam" id="PF02195">
    <property type="entry name" value="ParB_N"/>
    <property type="match status" value="1"/>
</dbReference>
<dbReference type="SMART" id="SM00470">
    <property type="entry name" value="ParB"/>
    <property type="match status" value="1"/>
</dbReference>
<dbReference type="SUPFAM" id="SSF109709">
    <property type="entry name" value="KorB DNA-binding domain-like"/>
    <property type="match status" value="1"/>
</dbReference>
<dbReference type="Gene3D" id="3.90.1530.30">
    <property type="match status" value="1"/>
</dbReference>
<dbReference type="GO" id="GO:0005694">
    <property type="term" value="C:chromosome"/>
    <property type="evidence" value="ECO:0007669"/>
    <property type="project" value="TreeGrafter"/>
</dbReference>
<dbReference type="KEGG" id="msea:METESE_16690"/>
<dbReference type="GO" id="GO:0007059">
    <property type="term" value="P:chromosome segregation"/>
    <property type="evidence" value="ECO:0007669"/>
    <property type="project" value="UniProtKB-KW"/>
</dbReference>
<evidence type="ECO:0000259" key="2">
    <source>
        <dbReference type="SMART" id="SM00470"/>
    </source>
</evidence>
<dbReference type="InterPro" id="IPR041468">
    <property type="entry name" value="HTH_ParB/Spo0J"/>
</dbReference>
<dbReference type="InterPro" id="IPR003115">
    <property type="entry name" value="ParB_N"/>
</dbReference>
<name>A0AA48H3C8_9BACT</name>
<dbReference type="InterPro" id="IPR050336">
    <property type="entry name" value="Chromosome_partition/occlusion"/>
</dbReference>
<dbReference type="SUPFAM" id="SSF110849">
    <property type="entry name" value="ParB/Sulfiredoxin"/>
    <property type="match status" value="1"/>
</dbReference>
<sequence>MDLEFHQIDLRYEHLRRRDPQGERQLLASLAADGQKVPVVVLALGQDRYALLDGYKRFRALRRLKRDTLEAALWYLGEVDALLLERMMRTSEPDSALEEAWFLCELRDRFQMPPEELARRFGRTPSWVSRRLALVEELPGEVQEHVLFGRLSAHTAMKVLVPLARANRRDCLNLCTALLKAPFTTREAVALKAAWQQSRAEARERLLADPVLFLRSQRALAAPEGLANPFHLWLEDLGTLAAVARRAKQHLGRGALVLHHSASEVQEASAALRQAAGDCQALFQRSERELPHA</sequence>
<gene>
    <name evidence="3" type="ORF">METESE_16690</name>
    <name evidence="4" type="ORF">METESE_24030</name>
</gene>
<dbReference type="EMBL" id="AP027081">
    <property type="protein sequence ID" value="BDU77445.1"/>
    <property type="molecule type" value="Genomic_DNA"/>
</dbReference>
<dbReference type="AlphaFoldDB" id="A0AA48H3C8"/>
<dbReference type="PANTHER" id="PTHR33375">
    <property type="entry name" value="CHROMOSOME-PARTITIONING PROTEIN PARB-RELATED"/>
    <property type="match status" value="1"/>
</dbReference>
<keyword evidence="5" id="KW-1185">Reference proteome</keyword>
<dbReference type="RefSeq" id="WP_279342097.1">
    <property type="nucleotide sequence ID" value="NZ_AP027081.1"/>
</dbReference>
<dbReference type="InterPro" id="IPR036086">
    <property type="entry name" value="ParB/Sulfiredoxin_sf"/>
</dbReference>
<dbReference type="KEGG" id="msea:METESE_24030"/>
<dbReference type="PANTHER" id="PTHR33375:SF1">
    <property type="entry name" value="CHROMOSOME-PARTITIONING PROTEIN PARB-RELATED"/>
    <property type="match status" value="1"/>
</dbReference>
<dbReference type="Gene3D" id="1.10.10.2830">
    <property type="match status" value="1"/>
</dbReference>
<accession>A0AA48H3C8</accession>
<evidence type="ECO:0000313" key="3">
    <source>
        <dbReference type="EMBL" id="BDU76711.1"/>
    </source>
</evidence>
<organism evidence="3 5">
    <name type="scientific">Mesoterricola sediminis</name>
    <dbReference type="NCBI Taxonomy" id="2927980"/>
    <lineage>
        <taxon>Bacteria</taxon>
        <taxon>Pseudomonadati</taxon>
        <taxon>Acidobacteriota</taxon>
        <taxon>Holophagae</taxon>
        <taxon>Holophagales</taxon>
        <taxon>Holophagaceae</taxon>
        <taxon>Mesoterricola</taxon>
    </lineage>
</organism>
<feature type="domain" description="ParB-like N-terminal" evidence="2">
    <location>
        <begin position="1"/>
        <end position="87"/>
    </location>
</feature>
<proteinExistence type="predicted"/>
<dbReference type="EMBL" id="AP027081">
    <property type="protein sequence ID" value="BDU76711.1"/>
    <property type="molecule type" value="Genomic_DNA"/>
</dbReference>
<evidence type="ECO:0000256" key="1">
    <source>
        <dbReference type="ARBA" id="ARBA00022829"/>
    </source>
</evidence>
<dbReference type="Proteomes" id="UP001228113">
    <property type="component" value="Chromosome"/>
</dbReference>
<evidence type="ECO:0000313" key="5">
    <source>
        <dbReference type="Proteomes" id="UP001228113"/>
    </source>
</evidence>
<evidence type="ECO:0000313" key="4">
    <source>
        <dbReference type="EMBL" id="BDU77445.1"/>
    </source>
</evidence>
<protein>
    <recommendedName>
        <fullName evidence="2">ParB-like N-terminal domain-containing protein</fullName>
    </recommendedName>
</protein>
<reference evidence="3" key="1">
    <citation type="journal article" date="2023" name="Int. J. Syst. Evol. Microbiol.">
        <title>Mesoterricola silvestris gen. nov., sp. nov., Mesoterricola sediminis sp. nov., Geothrix oryzae sp. nov., Geothrix edaphica sp. nov., Geothrix rubra sp. nov., and Geothrix limicola sp. nov., six novel members of Acidobacteriota isolated from soils.</title>
        <authorList>
            <person name="Itoh H."/>
            <person name="Sugisawa Y."/>
            <person name="Mise K."/>
            <person name="Xu Z."/>
            <person name="Kuniyasu M."/>
            <person name="Ushijima N."/>
            <person name="Kawano K."/>
            <person name="Kobayashi E."/>
            <person name="Shiratori Y."/>
            <person name="Masuda Y."/>
            <person name="Senoo K."/>
        </authorList>
    </citation>
    <scope>NUCLEOTIDE SEQUENCE</scope>
    <source>
        <strain evidence="3">W786</strain>
    </source>
</reference>
<keyword evidence="1" id="KW-0159">Chromosome partition</keyword>
<dbReference type="Pfam" id="PF17762">
    <property type="entry name" value="HTH_ParB"/>
    <property type="match status" value="1"/>
</dbReference>